<dbReference type="Pfam" id="PF07593">
    <property type="entry name" value="UnbV_ASPIC"/>
    <property type="match status" value="1"/>
</dbReference>
<dbReference type="PROSITE" id="PS51257">
    <property type="entry name" value="PROKAR_LIPOPROTEIN"/>
    <property type="match status" value="1"/>
</dbReference>
<dbReference type="InterPro" id="IPR027039">
    <property type="entry name" value="Crtac1"/>
</dbReference>
<dbReference type="STRING" id="1285928.SAMN04487894_12247"/>
<name>A0A1G7ACU1_NIADE</name>
<dbReference type="PANTHER" id="PTHR16026:SF0">
    <property type="entry name" value="CARTILAGE ACIDIC PROTEIN 1"/>
    <property type="match status" value="1"/>
</dbReference>
<dbReference type="RefSeq" id="WP_090393093.1">
    <property type="nucleotide sequence ID" value="NZ_FMZO01000022.1"/>
</dbReference>
<dbReference type="InterPro" id="IPR013517">
    <property type="entry name" value="FG-GAP"/>
</dbReference>
<dbReference type="SUPFAM" id="SSF69318">
    <property type="entry name" value="Integrin alpha N-terminal domain"/>
    <property type="match status" value="3"/>
</dbReference>
<gene>
    <name evidence="4" type="ORF">SAMN04487894_12247</name>
</gene>
<protein>
    <submittedName>
        <fullName evidence="4">Repeat domain-containing protein</fullName>
    </submittedName>
</protein>
<evidence type="ECO:0000256" key="1">
    <source>
        <dbReference type="ARBA" id="ARBA00022729"/>
    </source>
</evidence>
<dbReference type="PANTHER" id="PTHR16026">
    <property type="entry name" value="CARTILAGE ACIDIC PROTEIN 1"/>
    <property type="match status" value="1"/>
</dbReference>
<evidence type="ECO:0000313" key="4">
    <source>
        <dbReference type="EMBL" id="SDE12609.1"/>
    </source>
</evidence>
<dbReference type="Proteomes" id="UP000198757">
    <property type="component" value="Unassembled WGS sequence"/>
</dbReference>
<dbReference type="OrthoDB" id="600363at2"/>
<dbReference type="EMBL" id="FMZO01000022">
    <property type="protein sequence ID" value="SDE12609.1"/>
    <property type="molecule type" value="Genomic_DNA"/>
</dbReference>
<keyword evidence="5" id="KW-1185">Reference proteome</keyword>
<sequence length="1111" mass="122591">MVLRNRQAPLLLLVCILHSIAGCRFSETKEPPESSRPLFTLLSPEQTQVHFANTLTEGPNTNVLMYEYFYNGGGVAVGDMNGDGLLDIYFSGNMVDNKLYLNKGNMLFEDITSIAGVAGRPGPWKTGVTVADVNGDGLPDIFASYSGKLKGLKRANQLFINKGNDAAGKPRFEDQAKEYGLADSAYNTQAYFFDMDKDGDLDVLLLNHNPSTLPVLDEAATDAILKTPGKETGIRLFKNENNHFSDITPGSGISSSPFTYGLGAGIADIDGDGWQDIYISNDYSAPDYLYINNRNGSFTNKIQAMVRHTSHFSMGNDIADINNDGLPDIYTLDMLPEDNRRQKLLFAPDNYEKFDLLLRTGCYYQYMRNMLQLNNGDGTFSEIGQVAGISNTDWSWAPLFADYDNDGLKDLYVTNGFQRDFTNMDFMKYMNDFLQGKGRLNREAVQELVAQIPSSNVTNYMFRNNGNLSFSNTGKEWGLAQTSNSNGAVYADLDNDGNLDLVVNNINAPAFIYKNNANTVLNHHYLDVQLKGSGKNTAGIGARVTVYSKGQQQLCEQMPSRGYQSTVSPVLHFGLGSQTGIDSLRIVWPGGKQQVLANIKADQRLTLEEKNAAAVYRTAAAPQPFFVEVKLPIPYADAVTPLNDFKRQPLLVNPLSFSGPCMAKGDVNNDGLDDVYIGGGDGKSAALFIQQKNGSFIRKPQPAFDADQLSEDADAVFTDINNDGYMDLYIASGGYHNYAADDPLLQDRVYTNDGKGTFTRNPNALPPLLVSKGCVRPVDINGDGFMDFFVGGRVVPGSYPVTPESYILVNNGKGIFANKTAAIAPQLQKLGMITDAVWVDVNQDNKKDLVVAGEWMPVSVFINNNGTLQNKTGDYFSKDTRGLWNRLVVDDFNKDGKPDIIAGNTGLNTQLKAGDTEPAEMYYKDFDNNGSIDPILNCYIQKKSYPYITRDELLDQISMMRTRFADYKSYADATLKEIFSAEEMSGAQHLQASHLQTSFFEMGADGKFHEKVLPVQAQFSPVFTISVMDYDKDGNKDLLLCGNINHARLRFGNYDASYGLLLRNDGKGNFSAVGQQQSGFHITGDVRSVLAVNHCLLFGINQQELRAYKLH</sequence>
<dbReference type="Gene3D" id="2.130.10.130">
    <property type="entry name" value="Integrin alpha, N-terminal"/>
    <property type="match status" value="5"/>
</dbReference>
<feature type="chain" id="PRO_5011574410" evidence="2">
    <location>
        <begin position="22"/>
        <end position="1111"/>
    </location>
</feature>
<dbReference type="InterPro" id="IPR011519">
    <property type="entry name" value="UnbV_ASPIC"/>
</dbReference>
<evidence type="ECO:0000256" key="2">
    <source>
        <dbReference type="SAM" id="SignalP"/>
    </source>
</evidence>
<dbReference type="InterPro" id="IPR028994">
    <property type="entry name" value="Integrin_alpha_N"/>
</dbReference>
<feature type="domain" description="ASPIC/UnbV" evidence="3">
    <location>
        <begin position="539"/>
        <end position="606"/>
    </location>
</feature>
<proteinExistence type="predicted"/>
<evidence type="ECO:0000259" key="3">
    <source>
        <dbReference type="Pfam" id="PF07593"/>
    </source>
</evidence>
<organism evidence="4 5">
    <name type="scientific">Niabella drilacis (strain DSM 25811 / CCM 8410 / CCUG 62505 / LMG 26954 / E90)</name>
    <dbReference type="NCBI Taxonomy" id="1285928"/>
    <lineage>
        <taxon>Bacteria</taxon>
        <taxon>Pseudomonadati</taxon>
        <taxon>Bacteroidota</taxon>
        <taxon>Chitinophagia</taxon>
        <taxon>Chitinophagales</taxon>
        <taxon>Chitinophagaceae</taxon>
        <taxon>Niabella</taxon>
    </lineage>
</organism>
<feature type="signal peptide" evidence="2">
    <location>
        <begin position="1"/>
        <end position="21"/>
    </location>
</feature>
<dbReference type="Pfam" id="PF13517">
    <property type="entry name" value="FG-GAP_3"/>
    <property type="match status" value="6"/>
</dbReference>
<reference evidence="5" key="1">
    <citation type="submission" date="2016-10" db="EMBL/GenBank/DDBJ databases">
        <authorList>
            <person name="Varghese N."/>
            <person name="Submissions S."/>
        </authorList>
    </citation>
    <scope>NUCLEOTIDE SEQUENCE [LARGE SCALE GENOMIC DNA]</scope>
    <source>
        <strain evidence="5">DSM 25811 / CCM 8410 / LMG 26954 / E90</strain>
    </source>
</reference>
<evidence type="ECO:0000313" key="5">
    <source>
        <dbReference type="Proteomes" id="UP000198757"/>
    </source>
</evidence>
<keyword evidence="1 2" id="KW-0732">Signal</keyword>
<dbReference type="AlphaFoldDB" id="A0A1G7ACU1"/>
<accession>A0A1G7ACU1</accession>